<accession>A0A3E0D9P8</accession>
<protein>
    <submittedName>
        <fullName evidence="1">Uncharacterized protein</fullName>
    </submittedName>
</protein>
<keyword evidence="2" id="KW-1185">Reference proteome</keyword>
<reference evidence="1 2" key="1">
    <citation type="submission" date="2018-08" db="EMBL/GenBank/DDBJ databases">
        <title>Genomic Encyclopedia of Archaeal and Bacterial Type Strains, Phase II (KMG-II): from individual species to whole genera.</title>
        <authorList>
            <person name="Goeker M."/>
        </authorList>
    </citation>
    <scope>NUCLEOTIDE SEQUENCE [LARGE SCALE GENOMIC DNA]</scope>
    <source>
        <strain evidence="1 2">DSM 15986</strain>
    </source>
</reference>
<dbReference type="EMBL" id="QUNF01000037">
    <property type="protein sequence ID" value="REG78278.1"/>
    <property type="molecule type" value="Genomic_DNA"/>
</dbReference>
<comment type="caution">
    <text evidence="1">The sequence shown here is derived from an EMBL/GenBank/DDBJ whole genome shotgun (WGS) entry which is preliminary data.</text>
</comment>
<dbReference type="RefSeq" id="WP_205635910.1">
    <property type="nucleotide sequence ID" value="NZ_MSSW01000087.1"/>
</dbReference>
<dbReference type="AlphaFoldDB" id="A0A3E0D9P8"/>
<evidence type="ECO:0000313" key="2">
    <source>
        <dbReference type="Proteomes" id="UP000256405"/>
    </source>
</evidence>
<name>A0A3E0D9P8_9BACT</name>
<sequence length="51" mass="5701">MRIELAIEEIICSNLHENGVAVRFTMILGWCLDKKTADANTLENLIALSPE</sequence>
<dbReference type="Proteomes" id="UP000256405">
    <property type="component" value="Unassembled WGS sequence"/>
</dbReference>
<organism evidence="1 2">
    <name type="scientific">Algoriphagus antarcticus</name>
    <dbReference type="NCBI Taxonomy" id="238540"/>
    <lineage>
        <taxon>Bacteria</taxon>
        <taxon>Pseudomonadati</taxon>
        <taxon>Bacteroidota</taxon>
        <taxon>Cytophagia</taxon>
        <taxon>Cytophagales</taxon>
        <taxon>Cyclobacteriaceae</taxon>
        <taxon>Algoriphagus</taxon>
    </lineage>
</organism>
<evidence type="ECO:0000313" key="1">
    <source>
        <dbReference type="EMBL" id="REG78278.1"/>
    </source>
</evidence>
<gene>
    <name evidence="1" type="ORF">C8N25_13710</name>
</gene>
<proteinExistence type="predicted"/>